<dbReference type="PANTHER" id="PTHR43344:SF2">
    <property type="entry name" value="PHOSPHOSERINE PHOSPHATASE"/>
    <property type="match status" value="1"/>
</dbReference>
<keyword evidence="9" id="KW-0718">Serine biosynthesis</keyword>
<name>A0ABR6TL49_9FIRM</name>
<evidence type="ECO:0000256" key="7">
    <source>
        <dbReference type="ARBA" id="ARBA00022801"/>
    </source>
</evidence>
<dbReference type="InterPro" id="IPR006385">
    <property type="entry name" value="HAD_hydro_SerB1"/>
</dbReference>
<keyword evidence="8" id="KW-0460">Magnesium</keyword>
<dbReference type="EC" id="3.1.3.3" evidence="4"/>
<comment type="catalytic activity">
    <reaction evidence="10">
        <text>O-phospho-L-serine + H2O = L-serine + phosphate</text>
        <dbReference type="Rhea" id="RHEA:21208"/>
        <dbReference type="ChEBI" id="CHEBI:15377"/>
        <dbReference type="ChEBI" id="CHEBI:33384"/>
        <dbReference type="ChEBI" id="CHEBI:43474"/>
        <dbReference type="ChEBI" id="CHEBI:57524"/>
        <dbReference type="EC" id="3.1.3.3"/>
    </reaction>
</comment>
<dbReference type="PANTHER" id="PTHR43344">
    <property type="entry name" value="PHOSPHOSERINE PHOSPHATASE"/>
    <property type="match status" value="1"/>
</dbReference>
<evidence type="ECO:0000256" key="4">
    <source>
        <dbReference type="ARBA" id="ARBA00012640"/>
    </source>
</evidence>
<dbReference type="Proteomes" id="UP000713904">
    <property type="component" value="Unassembled WGS sequence"/>
</dbReference>
<protein>
    <recommendedName>
        <fullName evidence="4">phosphoserine phosphatase</fullName>
        <ecNumber evidence="4">3.1.3.3</ecNumber>
    </recommendedName>
</protein>
<proteinExistence type="inferred from homology"/>
<keyword evidence="6" id="KW-0479">Metal-binding</keyword>
<evidence type="ECO:0000256" key="1">
    <source>
        <dbReference type="ARBA" id="ARBA00001946"/>
    </source>
</evidence>
<dbReference type="EMBL" id="JABGBW010000003">
    <property type="protein sequence ID" value="MBC2576133.1"/>
    <property type="molecule type" value="Genomic_DNA"/>
</dbReference>
<comment type="cofactor">
    <cofactor evidence="1">
        <name>Mg(2+)</name>
        <dbReference type="ChEBI" id="CHEBI:18420"/>
    </cofactor>
</comment>
<evidence type="ECO:0000313" key="13">
    <source>
        <dbReference type="Proteomes" id="UP000713904"/>
    </source>
</evidence>
<evidence type="ECO:0000256" key="2">
    <source>
        <dbReference type="ARBA" id="ARBA00005135"/>
    </source>
</evidence>
<dbReference type="InterPro" id="IPR023214">
    <property type="entry name" value="HAD_sf"/>
</dbReference>
<dbReference type="NCBIfam" id="TIGR01490">
    <property type="entry name" value="HAD-SF-IB-hyp1"/>
    <property type="match status" value="1"/>
</dbReference>
<evidence type="ECO:0000256" key="3">
    <source>
        <dbReference type="ARBA" id="ARBA00009184"/>
    </source>
</evidence>
<dbReference type="Gene3D" id="1.20.1440.100">
    <property type="entry name" value="SG protein - dephosphorylation function"/>
    <property type="match status" value="1"/>
</dbReference>
<reference evidence="12 13" key="1">
    <citation type="submission" date="2020-05" db="EMBL/GenBank/DDBJ databases">
        <title>Draft genome of xy-202 and genomic insight in genome of the genus Peptostreptococcus.</title>
        <authorList>
            <person name="Zhang Z."/>
        </authorList>
    </citation>
    <scope>NUCLEOTIDE SEQUENCE [LARGE SCALE GENOMIC DNA]</scope>
    <source>
        <strain evidence="12 13">DSM 27025</strain>
    </source>
</reference>
<evidence type="ECO:0000256" key="8">
    <source>
        <dbReference type="ARBA" id="ARBA00022842"/>
    </source>
</evidence>
<evidence type="ECO:0000256" key="9">
    <source>
        <dbReference type="ARBA" id="ARBA00023299"/>
    </source>
</evidence>
<dbReference type="CDD" id="cd02612">
    <property type="entry name" value="HAD_PGPPase"/>
    <property type="match status" value="1"/>
</dbReference>
<comment type="catalytic activity">
    <reaction evidence="11">
        <text>O-phospho-D-serine + H2O = D-serine + phosphate</text>
        <dbReference type="Rhea" id="RHEA:24873"/>
        <dbReference type="ChEBI" id="CHEBI:15377"/>
        <dbReference type="ChEBI" id="CHEBI:35247"/>
        <dbReference type="ChEBI" id="CHEBI:43474"/>
        <dbReference type="ChEBI" id="CHEBI:58680"/>
        <dbReference type="EC" id="3.1.3.3"/>
    </reaction>
</comment>
<dbReference type="InterPro" id="IPR036412">
    <property type="entry name" value="HAD-like_sf"/>
</dbReference>
<keyword evidence="7 12" id="KW-0378">Hydrolase</keyword>
<comment type="caution">
    <text evidence="12">The sequence shown here is derived from an EMBL/GenBank/DDBJ whole genome shotgun (WGS) entry which is preliminary data.</text>
</comment>
<evidence type="ECO:0000256" key="11">
    <source>
        <dbReference type="ARBA" id="ARBA00048523"/>
    </source>
</evidence>
<keyword evidence="13" id="KW-1185">Reference proteome</keyword>
<organism evidence="12 13">
    <name type="scientific">Peptostreptococcus canis</name>
    <dbReference type="NCBI Taxonomy" id="1159213"/>
    <lineage>
        <taxon>Bacteria</taxon>
        <taxon>Bacillati</taxon>
        <taxon>Bacillota</taxon>
        <taxon>Clostridia</taxon>
        <taxon>Peptostreptococcales</taxon>
        <taxon>Peptostreptococcaceae</taxon>
        <taxon>Peptostreptococcus</taxon>
    </lineage>
</organism>
<dbReference type="SUPFAM" id="SSF56784">
    <property type="entry name" value="HAD-like"/>
    <property type="match status" value="1"/>
</dbReference>
<evidence type="ECO:0000313" key="12">
    <source>
        <dbReference type="EMBL" id="MBC2576133.1"/>
    </source>
</evidence>
<dbReference type="Gene3D" id="3.40.50.1000">
    <property type="entry name" value="HAD superfamily/HAD-like"/>
    <property type="match status" value="1"/>
</dbReference>
<keyword evidence="5" id="KW-0028">Amino-acid biosynthesis</keyword>
<dbReference type="NCBIfam" id="TIGR01488">
    <property type="entry name" value="HAD-SF-IB"/>
    <property type="match status" value="1"/>
</dbReference>
<accession>A0ABR6TL49</accession>
<gene>
    <name evidence="12" type="ORF">HLB29_05485</name>
</gene>
<comment type="pathway">
    <text evidence="2">Amino-acid biosynthesis; L-serine biosynthesis; L-serine from 3-phospho-D-glycerate: step 3/3.</text>
</comment>
<evidence type="ECO:0000256" key="6">
    <source>
        <dbReference type="ARBA" id="ARBA00022723"/>
    </source>
</evidence>
<dbReference type="InterPro" id="IPR050582">
    <property type="entry name" value="HAD-like_SerB"/>
</dbReference>
<evidence type="ECO:0000256" key="5">
    <source>
        <dbReference type="ARBA" id="ARBA00022605"/>
    </source>
</evidence>
<sequence>MLKNIAAFFDIDGTLYRDSLLIEHFKKLIKYEIIDSREWSEHLETTYKNWDKRQGNYDDYLYEISDQYVEAITGLNRSFMDFATKQVIKLKADRVYKYTRSKIKWHKEQGHIIIFISGSPDFLVDKMAEKYKVDDNIGSKYLVENGKMTGEVIPMWDSSSKNESINLFIEKYNIDMDKSFAYGDTNGDITMLKRVGNPIAFNPSRELLTHISQDEQLSKNIKVVIERKDVIYQVPANVLHIENCCNTY</sequence>
<comment type="similarity">
    <text evidence="3">Belongs to the HAD-like hydrolase superfamily. SerB family.</text>
</comment>
<dbReference type="Pfam" id="PF12710">
    <property type="entry name" value="HAD"/>
    <property type="match status" value="1"/>
</dbReference>
<evidence type="ECO:0000256" key="10">
    <source>
        <dbReference type="ARBA" id="ARBA00048138"/>
    </source>
</evidence>
<dbReference type="GO" id="GO:0016787">
    <property type="term" value="F:hydrolase activity"/>
    <property type="evidence" value="ECO:0007669"/>
    <property type="project" value="UniProtKB-KW"/>
</dbReference>
<dbReference type="RefSeq" id="WP_185624161.1">
    <property type="nucleotide sequence ID" value="NZ_JABGBW010000003.1"/>
</dbReference>